<keyword evidence="6 7" id="KW-0472">Membrane</keyword>
<dbReference type="Proteomes" id="UP000475862">
    <property type="component" value="Unassembled WGS sequence"/>
</dbReference>
<dbReference type="OrthoDB" id="1856718at2759"/>
<keyword evidence="5 7" id="KW-1133">Transmembrane helix</keyword>
<dbReference type="EMBL" id="VYZN01000014">
    <property type="protein sequence ID" value="KAE9539437.1"/>
    <property type="molecule type" value="Genomic_DNA"/>
</dbReference>
<reference evidence="8 9" key="1">
    <citation type="submission" date="2019-08" db="EMBL/GenBank/DDBJ databases">
        <title>The genome of the soybean aphid Biotype 1, its phylome, world population structure and adaptation to the North American continent.</title>
        <authorList>
            <person name="Giordano R."/>
            <person name="Donthu R.K."/>
            <person name="Hernandez A.G."/>
            <person name="Wright C.L."/>
            <person name="Zimin A.V."/>
        </authorList>
    </citation>
    <scope>NUCLEOTIDE SEQUENCE [LARGE SCALE GENOMIC DNA]</scope>
    <source>
        <tissue evidence="8">Whole aphids</tissue>
    </source>
</reference>
<dbReference type="Pfam" id="PF01733">
    <property type="entry name" value="Nucleoside_tran"/>
    <property type="match status" value="2"/>
</dbReference>
<dbReference type="AlphaFoldDB" id="A0A6G0TVI0"/>
<gene>
    <name evidence="8" type="ORF">AGLY_004689</name>
</gene>
<comment type="subcellular location">
    <subcellularLocation>
        <location evidence="1">Membrane</location>
        <topology evidence="1">Multi-pass membrane protein</topology>
    </subcellularLocation>
</comment>
<dbReference type="PRINTS" id="PR01130">
    <property type="entry name" value="DERENTRNSPRT"/>
</dbReference>
<feature type="transmembrane region" description="Helical" evidence="7">
    <location>
        <begin position="44"/>
        <end position="65"/>
    </location>
</feature>
<evidence type="ECO:0000256" key="7">
    <source>
        <dbReference type="SAM" id="Phobius"/>
    </source>
</evidence>
<feature type="transmembrane region" description="Helical" evidence="7">
    <location>
        <begin position="215"/>
        <end position="238"/>
    </location>
</feature>
<feature type="transmembrane region" description="Helical" evidence="7">
    <location>
        <begin position="147"/>
        <end position="171"/>
    </location>
</feature>
<proteinExistence type="inferred from homology"/>
<name>A0A6G0TVI0_APHGL</name>
<dbReference type="GO" id="GO:0005886">
    <property type="term" value="C:plasma membrane"/>
    <property type="evidence" value="ECO:0007669"/>
    <property type="project" value="TreeGrafter"/>
</dbReference>
<feature type="transmembrane region" description="Helical" evidence="7">
    <location>
        <begin position="77"/>
        <end position="98"/>
    </location>
</feature>
<organism evidence="8 9">
    <name type="scientific">Aphis glycines</name>
    <name type="common">Soybean aphid</name>
    <dbReference type="NCBI Taxonomy" id="307491"/>
    <lineage>
        <taxon>Eukaryota</taxon>
        <taxon>Metazoa</taxon>
        <taxon>Ecdysozoa</taxon>
        <taxon>Arthropoda</taxon>
        <taxon>Hexapoda</taxon>
        <taxon>Insecta</taxon>
        <taxon>Pterygota</taxon>
        <taxon>Neoptera</taxon>
        <taxon>Paraneoptera</taxon>
        <taxon>Hemiptera</taxon>
        <taxon>Sternorrhyncha</taxon>
        <taxon>Aphidomorpha</taxon>
        <taxon>Aphidoidea</taxon>
        <taxon>Aphididae</taxon>
        <taxon>Aphidini</taxon>
        <taxon>Aphis</taxon>
        <taxon>Aphis</taxon>
    </lineage>
</organism>
<keyword evidence="9" id="KW-1185">Reference proteome</keyword>
<feature type="transmembrane region" description="Helical" evidence="7">
    <location>
        <begin position="178"/>
        <end position="195"/>
    </location>
</feature>
<feature type="transmembrane region" description="Helical" evidence="7">
    <location>
        <begin position="250"/>
        <end position="277"/>
    </location>
</feature>
<dbReference type="InterPro" id="IPR002259">
    <property type="entry name" value="Eqnu_transpt"/>
</dbReference>
<comment type="caution">
    <text evidence="8">The sequence shown here is derived from an EMBL/GenBank/DDBJ whole genome shotgun (WGS) entry which is preliminary data.</text>
</comment>
<evidence type="ECO:0000256" key="3">
    <source>
        <dbReference type="ARBA" id="ARBA00022448"/>
    </source>
</evidence>
<evidence type="ECO:0000256" key="5">
    <source>
        <dbReference type="ARBA" id="ARBA00022989"/>
    </source>
</evidence>
<evidence type="ECO:0000256" key="6">
    <source>
        <dbReference type="ARBA" id="ARBA00023136"/>
    </source>
</evidence>
<dbReference type="PANTHER" id="PTHR10332">
    <property type="entry name" value="EQUILIBRATIVE NUCLEOSIDE TRANSPORTER"/>
    <property type="match status" value="1"/>
</dbReference>
<evidence type="ECO:0000256" key="2">
    <source>
        <dbReference type="ARBA" id="ARBA00007965"/>
    </source>
</evidence>
<dbReference type="PANTHER" id="PTHR10332:SF80">
    <property type="entry name" value="EQUILIBRATIVE NUCLEOSIDE TRANSPORTER 2, ISOFORM A"/>
    <property type="match status" value="1"/>
</dbReference>
<keyword evidence="4 7" id="KW-0812">Transmembrane</keyword>
<protein>
    <submittedName>
        <fullName evidence="8">Uncharacterized protein</fullName>
    </submittedName>
</protein>
<evidence type="ECO:0000256" key="4">
    <source>
        <dbReference type="ARBA" id="ARBA00022692"/>
    </source>
</evidence>
<sequence>MINTSQIPALFFWSTLGSIVLLNMANGIYNNSVFGMAAKLPTKYIGAVVLGTNLSGTFTSIANIASILITPDARTAAIYYFTTALFVLLACFDTYFALPLNRFYKYHELIYQREIENQNSKQSGEDEKVPYWHIKTSSKDFLFNEKYYTSVMCFLTFNVCALIGTYFSTLFSWPNKKWLFIPVVLRVILIPLFLVCNYQPIGVTRLMPVLINNDYVFWALGAILGLSSGYYSSVAMMYAPSCVEPRYSGIAGMFGAAMLLTGICSGILFGMLMPFIVKHISI</sequence>
<evidence type="ECO:0000313" key="8">
    <source>
        <dbReference type="EMBL" id="KAE9539437.1"/>
    </source>
</evidence>
<feature type="transmembrane region" description="Helical" evidence="7">
    <location>
        <begin position="7"/>
        <end position="24"/>
    </location>
</feature>
<evidence type="ECO:0000313" key="9">
    <source>
        <dbReference type="Proteomes" id="UP000475862"/>
    </source>
</evidence>
<keyword evidence="3" id="KW-0813">Transport</keyword>
<comment type="similarity">
    <text evidence="2">Belongs to the SLC29A/ENT transporter (TC 2.A.57) family.</text>
</comment>
<evidence type="ECO:0000256" key="1">
    <source>
        <dbReference type="ARBA" id="ARBA00004141"/>
    </source>
</evidence>
<dbReference type="GO" id="GO:0005337">
    <property type="term" value="F:nucleoside transmembrane transporter activity"/>
    <property type="evidence" value="ECO:0007669"/>
    <property type="project" value="InterPro"/>
</dbReference>
<accession>A0A6G0TVI0</accession>